<feature type="domain" description="C2" evidence="9">
    <location>
        <begin position="191"/>
        <end position="312"/>
    </location>
</feature>
<keyword evidence="1 8" id="KW-0812">Transmembrane</keyword>
<proteinExistence type="evidence at transcript level"/>
<dbReference type="GO" id="GO:0030276">
    <property type="term" value="F:clathrin binding"/>
    <property type="evidence" value="ECO:0007669"/>
    <property type="project" value="TreeGrafter"/>
</dbReference>
<evidence type="ECO:0000259" key="9">
    <source>
        <dbReference type="PROSITE" id="PS50004"/>
    </source>
</evidence>
<dbReference type="InterPro" id="IPR035892">
    <property type="entry name" value="C2_domain_sf"/>
</dbReference>
<organism evidence="10">
    <name type="scientific">Rhipicephalus pulchellus</name>
    <name type="common">Yellow backed tick</name>
    <name type="synonym">Dermacentor pulchellus</name>
    <dbReference type="NCBI Taxonomy" id="72859"/>
    <lineage>
        <taxon>Eukaryota</taxon>
        <taxon>Metazoa</taxon>
        <taxon>Ecdysozoa</taxon>
        <taxon>Arthropoda</taxon>
        <taxon>Chelicerata</taxon>
        <taxon>Arachnida</taxon>
        <taxon>Acari</taxon>
        <taxon>Parasitiformes</taxon>
        <taxon>Ixodida</taxon>
        <taxon>Ixodoidea</taxon>
        <taxon>Ixodidae</taxon>
        <taxon>Rhipicephalinae</taxon>
        <taxon>Rhipicephalus</taxon>
        <taxon>Rhipicephalus</taxon>
    </lineage>
</organism>
<feature type="non-terminal residue" evidence="10">
    <location>
        <position position="1"/>
    </location>
</feature>
<dbReference type="GO" id="GO:0005886">
    <property type="term" value="C:plasma membrane"/>
    <property type="evidence" value="ECO:0007669"/>
    <property type="project" value="TreeGrafter"/>
</dbReference>
<dbReference type="PRINTS" id="PR00399">
    <property type="entry name" value="SYNAPTOTAGMN"/>
</dbReference>
<dbReference type="EMBL" id="GACK01002317">
    <property type="protein sequence ID" value="JAA62717.1"/>
    <property type="molecule type" value="mRNA"/>
</dbReference>
<sequence>LLLKNRCANPEEGNRYLRPCHTELADMSLLLLLLAAIFVFAVVLVVTYLTYRRLYDNLQFKPKVLNDSPVHVKIAPRSPSSGNVPSITISHSLPEMKEVVADGVQDVAAKKVAPLRQITLPAVPTRHLTFQRQLSHRLDLSTTVPFEVCNMQQRESLGTVGAIQPELYDQEGLTSGESGRDSTDLAAQATTCGKLHFTLKYDIDLEGLVVKILQAKDLPSKDFLGSSDPYIKLYLLPERRKKFQTRVHRKNLNPVFNESFVFAMTLDELRQRTLQFSVYDFDRFSRNDLIGHVIVKHLHEMCNPTHEMEYTMDIVGVPQDKMDKLGEVMLSLCYLPTAGRLTVTVIKARNLKPMDISGSSDPYIKVILVCEGKRIKKKKTSVKKSTLNPVFNEALVFDVPPENVDDVNLAIKVVDYDRVGPNELMGCCAVGQLATGVGRDHWLAVMDNPRKPTAQWYPLVDSLPAELDPPRTPSVTCLK</sequence>
<dbReference type="PANTHER" id="PTHR10024:SF374">
    <property type="entry name" value="C2 DOMAIN-CONTAINING PROTEIN"/>
    <property type="match status" value="1"/>
</dbReference>
<evidence type="ECO:0000256" key="1">
    <source>
        <dbReference type="ARBA" id="ARBA00022692"/>
    </source>
</evidence>
<dbReference type="GO" id="GO:0070382">
    <property type="term" value="C:exocytic vesicle"/>
    <property type="evidence" value="ECO:0007669"/>
    <property type="project" value="TreeGrafter"/>
</dbReference>
<dbReference type="PROSITE" id="PS50004">
    <property type="entry name" value="C2"/>
    <property type="match status" value="2"/>
</dbReference>
<feature type="domain" description="C2" evidence="9">
    <location>
        <begin position="324"/>
        <end position="443"/>
    </location>
</feature>
<evidence type="ECO:0000256" key="4">
    <source>
        <dbReference type="ARBA" id="ARBA00022837"/>
    </source>
</evidence>
<dbReference type="GO" id="GO:0017156">
    <property type="term" value="P:calcium-ion regulated exocytosis"/>
    <property type="evidence" value="ECO:0007669"/>
    <property type="project" value="TreeGrafter"/>
</dbReference>
<protein>
    <submittedName>
        <fullName evidence="10">Putative synaptotagmin-10</fullName>
    </submittedName>
</protein>
<dbReference type="PRINTS" id="PR00360">
    <property type="entry name" value="C2DOMAIN"/>
</dbReference>
<dbReference type="AlphaFoldDB" id="L7MFW0"/>
<name>L7MFW0_RHIPC</name>
<dbReference type="SUPFAM" id="SSF49562">
    <property type="entry name" value="C2 domain (Calcium/lipid-binding domain, CaLB)"/>
    <property type="match status" value="2"/>
</dbReference>
<dbReference type="PANTHER" id="PTHR10024">
    <property type="entry name" value="SYNAPTOTAGMIN"/>
    <property type="match status" value="1"/>
</dbReference>
<dbReference type="FunFam" id="2.60.40.150:FF:000005">
    <property type="entry name" value="Synaptotagmin 6"/>
    <property type="match status" value="1"/>
</dbReference>
<dbReference type="InterPro" id="IPR000008">
    <property type="entry name" value="C2_dom"/>
</dbReference>
<dbReference type="GO" id="GO:0001786">
    <property type="term" value="F:phosphatidylserine binding"/>
    <property type="evidence" value="ECO:0007669"/>
    <property type="project" value="TreeGrafter"/>
</dbReference>
<dbReference type="Pfam" id="PF00168">
    <property type="entry name" value="C2"/>
    <property type="match status" value="2"/>
</dbReference>
<evidence type="ECO:0000256" key="8">
    <source>
        <dbReference type="SAM" id="Phobius"/>
    </source>
</evidence>
<dbReference type="CDD" id="cd08403">
    <property type="entry name" value="C2B_Synaptotagmin-3-5-6-9-10"/>
    <property type="match status" value="1"/>
</dbReference>
<keyword evidence="3" id="KW-0677">Repeat</keyword>
<feature type="transmembrane region" description="Helical" evidence="8">
    <location>
        <begin position="29"/>
        <end position="51"/>
    </location>
</feature>
<evidence type="ECO:0000256" key="5">
    <source>
        <dbReference type="ARBA" id="ARBA00022989"/>
    </source>
</evidence>
<dbReference type="GO" id="GO:0005509">
    <property type="term" value="F:calcium ion binding"/>
    <property type="evidence" value="ECO:0007669"/>
    <property type="project" value="TreeGrafter"/>
</dbReference>
<evidence type="ECO:0000256" key="7">
    <source>
        <dbReference type="ARBA" id="ARBA00037847"/>
    </source>
</evidence>
<keyword evidence="4" id="KW-0106">Calcium</keyword>
<reference evidence="10" key="1">
    <citation type="submission" date="2012-11" db="EMBL/GenBank/DDBJ databases">
        <authorList>
            <person name="Lucero-Rivera Y.E."/>
            <person name="Tovar-Ramirez D."/>
        </authorList>
    </citation>
    <scope>NUCLEOTIDE SEQUENCE</scope>
    <source>
        <tissue evidence="10">Salivary gland</tissue>
    </source>
</reference>
<evidence type="ECO:0000313" key="10">
    <source>
        <dbReference type="EMBL" id="JAA62717.1"/>
    </source>
</evidence>
<keyword evidence="5 8" id="KW-1133">Transmembrane helix</keyword>
<comment type="subcellular location">
    <subcellularLocation>
        <location evidence="7">Endomembrane system</location>
        <topology evidence="7">Single-pass membrane protein</topology>
    </subcellularLocation>
</comment>
<dbReference type="Gene3D" id="2.60.40.150">
    <property type="entry name" value="C2 domain"/>
    <property type="match status" value="2"/>
</dbReference>
<evidence type="ECO:0000256" key="3">
    <source>
        <dbReference type="ARBA" id="ARBA00022737"/>
    </source>
</evidence>
<evidence type="ECO:0000256" key="6">
    <source>
        <dbReference type="ARBA" id="ARBA00023136"/>
    </source>
</evidence>
<keyword evidence="6 8" id="KW-0472">Membrane</keyword>
<evidence type="ECO:0000256" key="2">
    <source>
        <dbReference type="ARBA" id="ARBA00022723"/>
    </source>
</evidence>
<dbReference type="GO" id="GO:0000149">
    <property type="term" value="F:SNARE binding"/>
    <property type="evidence" value="ECO:0007669"/>
    <property type="project" value="TreeGrafter"/>
</dbReference>
<dbReference type="SMART" id="SM00239">
    <property type="entry name" value="C2"/>
    <property type="match status" value="2"/>
</dbReference>
<reference evidence="10" key="2">
    <citation type="journal article" date="2015" name="J. Proteomics">
        <title>Sexual differences in the sialomes of the zebra tick, Rhipicephalus pulchellus.</title>
        <authorList>
            <person name="Tan A.W."/>
            <person name="Francischetti I.M."/>
            <person name="Slovak M."/>
            <person name="Kini R.M."/>
            <person name="Ribeiro J.M."/>
        </authorList>
    </citation>
    <scope>NUCLEOTIDE SEQUENCE</scope>
    <source>
        <tissue evidence="10">Salivary gland</tissue>
    </source>
</reference>
<accession>L7MFW0</accession>
<dbReference type="InterPro" id="IPR001565">
    <property type="entry name" value="Synaptotagmin"/>
</dbReference>
<keyword evidence="2" id="KW-0479">Metal-binding</keyword>
<dbReference type="FunFam" id="2.60.40.150:FF:000011">
    <property type="entry name" value="Synaptotagmin 6"/>
    <property type="match status" value="1"/>
</dbReference>
<dbReference type="GO" id="GO:0005544">
    <property type="term" value="F:calcium-dependent phospholipid binding"/>
    <property type="evidence" value="ECO:0007669"/>
    <property type="project" value="TreeGrafter"/>
</dbReference>